<gene>
    <name evidence="2" type="ORF">EDB92DRAFT_1826776</name>
</gene>
<evidence type="ECO:0000313" key="2">
    <source>
        <dbReference type="EMBL" id="KAH9001462.1"/>
    </source>
</evidence>
<evidence type="ECO:0000256" key="1">
    <source>
        <dbReference type="SAM" id="MobiDB-lite"/>
    </source>
</evidence>
<dbReference type="AlphaFoldDB" id="A0AAD4LT43"/>
<sequence>MRPSLPRLVRVLPRSAIAPPEHSHPPPKIYDELPRSSRMSPPLLEVLLKEKELAGSDYPPNIRIETTVSKRTFTGVKRDLVAPLKAILKER</sequence>
<keyword evidence="3" id="KW-1185">Reference proteome</keyword>
<feature type="region of interest" description="Disordered" evidence="1">
    <location>
        <begin position="14"/>
        <end position="36"/>
    </location>
</feature>
<comment type="caution">
    <text evidence="2">The sequence shown here is derived from an EMBL/GenBank/DDBJ whole genome shotgun (WGS) entry which is preliminary data.</text>
</comment>
<name>A0AAD4LT43_9AGAM</name>
<evidence type="ECO:0000313" key="3">
    <source>
        <dbReference type="Proteomes" id="UP001201163"/>
    </source>
</evidence>
<reference evidence="2" key="1">
    <citation type="submission" date="2022-01" db="EMBL/GenBank/DDBJ databases">
        <title>Comparative genomics reveals a dynamic genome evolution in the ectomycorrhizal milk-cap (Lactarius) mushrooms.</title>
        <authorList>
            <consortium name="DOE Joint Genome Institute"/>
            <person name="Lebreton A."/>
            <person name="Tang N."/>
            <person name="Kuo A."/>
            <person name="LaButti K."/>
            <person name="Drula E."/>
            <person name="Barry K."/>
            <person name="Clum A."/>
            <person name="Lipzen A."/>
            <person name="Mousain D."/>
            <person name="Ng V."/>
            <person name="Wang R."/>
            <person name="Wang X."/>
            <person name="Dai Y."/>
            <person name="Henrissat B."/>
            <person name="Grigoriev I.V."/>
            <person name="Guerin-Laguette A."/>
            <person name="Yu F."/>
            <person name="Martin F.M."/>
        </authorList>
    </citation>
    <scope>NUCLEOTIDE SEQUENCE</scope>
    <source>
        <strain evidence="2">QP</strain>
    </source>
</reference>
<accession>A0AAD4LT43</accession>
<proteinExistence type="predicted"/>
<protein>
    <submittedName>
        <fullName evidence="2">Uncharacterized protein</fullName>
    </submittedName>
</protein>
<dbReference type="Proteomes" id="UP001201163">
    <property type="component" value="Unassembled WGS sequence"/>
</dbReference>
<organism evidence="2 3">
    <name type="scientific">Lactarius akahatsu</name>
    <dbReference type="NCBI Taxonomy" id="416441"/>
    <lineage>
        <taxon>Eukaryota</taxon>
        <taxon>Fungi</taxon>
        <taxon>Dikarya</taxon>
        <taxon>Basidiomycota</taxon>
        <taxon>Agaricomycotina</taxon>
        <taxon>Agaricomycetes</taxon>
        <taxon>Russulales</taxon>
        <taxon>Russulaceae</taxon>
        <taxon>Lactarius</taxon>
    </lineage>
</organism>
<feature type="compositionally biased region" description="Basic and acidic residues" evidence="1">
    <location>
        <begin position="21"/>
        <end position="35"/>
    </location>
</feature>
<dbReference type="EMBL" id="JAKELL010000001">
    <property type="protein sequence ID" value="KAH9001462.1"/>
    <property type="molecule type" value="Genomic_DNA"/>
</dbReference>